<name>A0A1F5H335_9BACT</name>
<sequence length="63" mass="7069">MKEQTLKPLPELLNRQTRLSRIIERGQRFRDVDQIGPIKAGVGGLENLADDLWIASAKEKIAA</sequence>
<protein>
    <submittedName>
        <fullName evidence="1">Uncharacterized protein</fullName>
    </submittedName>
</protein>
<evidence type="ECO:0000313" key="2">
    <source>
        <dbReference type="Proteomes" id="UP000177039"/>
    </source>
</evidence>
<reference evidence="1 2" key="1">
    <citation type="journal article" date="2016" name="Nat. Commun.">
        <title>Thousands of microbial genomes shed light on interconnected biogeochemical processes in an aquifer system.</title>
        <authorList>
            <person name="Anantharaman K."/>
            <person name="Brown C.T."/>
            <person name="Hug L.A."/>
            <person name="Sharon I."/>
            <person name="Castelle C.J."/>
            <person name="Probst A.J."/>
            <person name="Thomas B.C."/>
            <person name="Singh A."/>
            <person name="Wilkins M.J."/>
            <person name="Karaoz U."/>
            <person name="Brodie E.L."/>
            <person name="Williams K.H."/>
            <person name="Hubbard S.S."/>
            <person name="Banfield J.F."/>
        </authorList>
    </citation>
    <scope>NUCLEOTIDE SEQUENCE [LARGE SCALE GENOMIC DNA]</scope>
</reference>
<dbReference type="AlphaFoldDB" id="A0A1F5H335"/>
<dbReference type="Proteomes" id="UP000177039">
    <property type="component" value="Unassembled WGS sequence"/>
</dbReference>
<accession>A0A1F5H335</accession>
<comment type="caution">
    <text evidence="1">The sequence shown here is derived from an EMBL/GenBank/DDBJ whole genome shotgun (WGS) entry which is preliminary data.</text>
</comment>
<gene>
    <name evidence="1" type="ORF">A3B54_05285</name>
</gene>
<dbReference type="EMBL" id="MFBT01000034">
    <property type="protein sequence ID" value="OGD98566.1"/>
    <property type="molecule type" value="Genomic_DNA"/>
</dbReference>
<proteinExistence type="predicted"/>
<organism evidence="1 2">
    <name type="scientific">Candidatus Curtissbacteria bacterium RIFCSPLOWO2_01_FULL_42_50</name>
    <dbReference type="NCBI Taxonomy" id="1797730"/>
    <lineage>
        <taxon>Bacteria</taxon>
        <taxon>Candidatus Curtissiibacteriota</taxon>
    </lineage>
</organism>
<evidence type="ECO:0000313" key="1">
    <source>
        <dbReference type="EMBL" id="OGD98566.1"/>
    </source>
</evidence>